<evidence type="ECO:0000313" key="2">
    <source>
        <dbReference type="Proteomes" id="UP000313359"/>
    </source>
</evidence>
<dbReference type="EMBL" id="ML122261">
    <property type="protein sequence ID" value="RPD61676.1"/>
    <property type="molecule type" value="Genomic_DNA"/>
</dbReference>
<accession>A0A5C2SJR6</accession>
<sequence length="405" mass="44929">MAHHVLYLPHLLFQGTPQNPAVPTPNVPSPTARRLPFELPRMNMTTAIPQGTRCRPLHRSLGFCTGDYATTDPNVAGQALEPHNTLQRLTRCPDLNSRLRAYANPNPADPEGVNPTTPWQQQMYSRVYPNQPWAPGMKGLTTGGIGETHPFPSAEEQYQAIVRLSGWYIEHLSDPVDEPENVESEPAIQDQVKQQLHDPLSLIMRSRYPNFYGAGNQQQQQQQQQQQLLGAAGYQGGGPTYFPRFGRPTNSTHTVGVITGHASGIPDSLLFPNQINGAQELCGEVKTFWVYRPDNAYGAAVFRDGVALSGTGEFNWHGNAIAIKLVKQVWCELVNYGLTWAYSTNGKTVMIFAKLSRNMLVAGDPIPWDSPELLQTLAGLCFASVDQAEREWLPEYLCEGHAVTW</sequence>
<reference evidence="1" key="1">
    <citation type="journal article" date="2018" name="Genome Biol. Evol.">
        <title>Genomics and development of Lentinus tigrinus, a white-rot wood-decaying mushroom with dimorphic fruiting bodies.</title>
        <authorList>
            <person name="Wu B."/>
            <person name="Xu Z."/>
            <person name="Knudson A."/>
            <person name="Carlson A."/>
            <person name="Chen N."/>
            <person name="Kovaka S."/>
            <person name="LaButti K."/>
            <person name="Lipzen A."/>
            <person name="Pennachio C."/>
            <person name="Riley R."/>
            <person name="Schakwitz W."/>
            <person name="Umezawa K."/>
            <person name="Ohm R.A."/>
            <person name="Grigoriev I.V."/>
            <person name="Nagy L.G."/>
            <person name="Gibbons J."/>
            <person name="Hibbett D."/>
        </authorList>
    </citation>
    <scope>NUCLEOTIDE SEQUENCE [LARGE SCALE GENOMIC DNA]</scope>
    <source>
        <strain evidence="1">ALCF2SS1-6</strain>
    </source>
</reference>
<dbReference type="Proteomes" id="UP000313359">
    <property type="component" value="Unassembled WGS sequence"/>
</dbReference>
<proteinExistence type="predicted"/>
<keyword evidence="2" id="KW-1185">Reference proteome</keyword>
<name>A0A5C2SJR6_9APHY</name>
<evidence type="ECO:0000313" key="1">
    <source>
        <dbReference type="EMBL" id="RPD61676.1"/>
    </source>
</evidence>
<dbReference type="AlphaFoldDB" id="A0A5C2SJR6"/>
<organism evidence="1 2">
    <name type="scientific">Lentinus tigrinus ALCF2SS1-6</name>
    <dbReference type="NCBI Taxonomy" id="1328759"/>
    <lineage>
        <taxon>Eukaryota</taxon>
        <taxon>Fungi</taxon>
        <taxon>Dikarya</taxon>
        <taxon>Basidiomycota</taxon>
        <taxon>Agaricomycotina</taxon>
        <taxon>Agaricomycetes</taxon>
        <taxon>Polyporales</taxon>
        <taxon>Polyporaceae</taxon>
        <taxon>Lentinus</taxon>
    </lineage>
</organism>
<gene>
    <name evidence="1" type="ORF">L227DRAFT_621951</name>
</gene>
<dbReference type="OrthoDB" id="2804524at2759"/>
<protein>
    <submittedName>
        <fullName evidence="1">Uncharacterized protein</fullName>
    </submittedName>
</protein>